<gene>
    <name evidence="2" type="ORF">GUJ93_ZPchr0036g6509</name>
</gene>
<evidence type="ECO:0000313" key="3">
    <source>
        <dbReference type="Proteomes" id="UP000729402"/>
    </source>
</evidence>
<dbReference type="AlphaFoldDB" id="A0A8J5UZY1"/>
<sequence length="103" mass="12371">MPMPELLPDALQDEEDTAESAARVRKPSKRYIGPEWAVCGNTRLRDYKSPWPDYRLRWRNWERARIRRMIKALYPKVLVEVWRLEASDLNSARRSMKKEKGQR</sequence>
<evidence type="ECO:0000313" key="2">
    <source>
        <dbReference type="EMBL" id="KAG8039391.1"/>
    </source>
</evidence>
<proteinExistence type="predicted"/>
<dbReference type="EMBL" id="JAAALK010001902">
    <property type="protein sequence ID" value="KAG8039391.1"/>
    <property type="molecule type" value="Genomic_DNA"/>
</dbReference>
<protein>
    <submittedName>
        <fullName evidence="2">Uncharacterized protein</fullName>
    </submittedName>
</protein>
<comment type="caution">
    <text evidence="2">The sequence shown here is derived from an EMBL/GenBank/DDBJ whole genome shotgun (WGS) entry which is preliminary data.</text>
</comment>
<keyword evidence="3" id="KW-1185">Reference proteome</keyword>
<organism evidence="2 3">
    <name type="scientific">Zizania palustris</name>
    <name type="common">Northern wild rice</name>
    <dbReference type="NCBI Taxonomy" id="103762"/>
    <lineage>
        <taxon>Eukaryota</taxon>
        <taxon>Viridiplantae</taxon>
        <taxon>Streptophyta</taxon>
        <taxon>Embryophyta</taxon>
        <taxon>Tracheophyta</taxon>
        <taxon>Spermatophyta</taxon>
        <taxon>Magnoliopsida</taxon>
        <taxon>Liliopsida</taxon>
        <taxon>Poales</taxon>
        <taxon>Poaceae</taxon>
        <taxon>BOP clade</taxon>
        <taxon>Oryzoideae</taxon>
        <taxon>Oryzeae</taxon>
        <taxon>Zizaniinae</taxon>
        <taxon>Zizania</taxon>
    </lineage>
</organism>
<name>A0A8J5UZY1_ZIZPA</name>
<feature type="region of interest" description="Disordered" evidence="1">
    <location>
        <begin position="1"/>
        <end position="25"/>
    </location>
</feature>
<dbReference type="Proteomes" id="UP000729402">
    <property type="component" value="Unassembled WGS sequence"/>
</dbReference>
<evidence type="ECO:0000256" key="1">
    <source>
        <dbReference type="SAM" id="MobiDB-lite"/>
    </source>
</evidence>
<reference evidence="2" key="2">
    <citation type="submission" date="2021-02" db="EMBL/GenBank/DDBJ databases">
        <authorList>
            <person name="Kimball J.A."/>
            <person name="Haas M.W."/>
            <person name="Macchietto M."/>
            <person name="Kono T."/>
            <person name="Duquette J."/>
            <person name="Shao M."/>
        </authorList>
    </citation>
    <scope>NUCLEOTIDE SEQUENCE</scope>
    <source>
        <tissue evidence="2">Fresh leaf tissue</tissue>
    </source>
</reference>
<accession>A0A8J5UZY1</accession>
<reference evidence="2" key="1">
    <citation type="journal article" date="2021" name="bioRxiv">
        <title>Whole Genome Assembly and Annotation of Northern Wild Rice, Zizania palustris L., Supports a Whole Genome Duplication in the Zizania Genus.</title>
        <authorList>
            <person name="Haas M."/>
            <person name="Kono T."/>
            <person name="Macchietto M."/>
            <person name="Millas R."/>
            <person name="McGilp L."/>
            <person name="Shao M."/>
            <person name="Duquette J."/>
            <person name="Hirsch C.N."/>
            <person name="Kimball J."/>
        </authorList>
    </citation>
    <scope>NUCLEOTIDE SEQUENCE</scope>
    <source>
        <tissue evidence="2">Fresh leaf tissue</tissue>
    </source>
</reference>